<feature type="compositionally biased region" description="Acidic residues" evidence="1">
    <location>
        <begin position="25"/>
        <end position="34"/>
    </location>
</feature>
<reference evidence="2 3" key="1">
    <citation type="submission" date="2022-09" db="EMBL/GenBank/DDBJ databases">
        <title>Enrichment on poylsaccharides allowed isolation of novel metabolic and taxonomic groups of Haloarchaea.</title>
        <authorList>
            <person name="Sorokin D.Y."/>
            <person name="Elcheninov A.G."/>
            <person name="Khizhniak T.V."/>
            <person name="Kolganova T.V."/>
            <person name="Kublanov I.V."/>
        </authorList>
    </citation>
    <scope>NUCLEOTIDE SEQUENCE [LARGE SCALE GENOMIC DNA]</scope>
    <source>
        <strain evidence="2 3">AArc-curdl1</strain>
    </source>
</reference>
<sequence>MTNLATNDLRTEDEHTARAGPTESAESDEGSDEPDTSHLDDVEPGAGCTEIWEHLAEKREE</sequence>
<evidence type="ECO:0000313" key="3">
    <source>
        <dbReference type="Proteomes" id="UP001321047"/>
    </source>
</evidence>
<dbReference type="Proteomes" id="UP001321047">
    <property type="component" value="Unassembled WGS sequence"/>
</dbReference>
<evidence type="ECO:0000256" key="1">
    <source>
        <dbReference type="SAM" id="MobiDB-lite"/>
    </source>
</evidence>
<dbReference type="AlphaFoldDB" id="A0AAP3E6K2"/>
<comment type="caution">
    <text evidence="2">The sequence shown here is derived from an EMBL/GenBank/DDBJ whole genome shotgun (WGS) entry which is preliminary data.</text>
</comment>
<feature type="region of interest" description="Disordered" evidence="1">
    <location>
        <begin position="1"/>
        <end position="49"/>
    </location>
</feature>
<accession>A0AAP3E6K2</accession>
<proteinExistence type="predicted"/>
<gene>
    <name evidence="2" type="ORF">OB919_07960</name>
</gene>
<protein>
    <submittedName>
        <fullName evidence="2">Uncharacterized protein</fullName>
    </submittedName>
</protein>
<dbReference type="EMBL" id="JAOPJZ010000004">
    <property type="protein sequence ID" value="MCU4751917.1"/>
    <property type="molecule type" value="Genomic_DNA"/>
</dbReference>
<evidence type="ECO:0000313" key="2">
    <source>
        <dbReference type="EMBL" id="MCU4751917.1"/>
    </source>
</evidence>
<organism evidence="2 3">
    <name type="scientific">Natronosalvus hydrolyticus</name>
    <dbReference type="NCBI Taxonomy" id="2979988"/>
    <lineage>
        <taxon>Archaea</taxon>
        <taxon>Methanobacteriati</taxon>
        <taxon>Methanobacteriota</taxon>
        <taxon>Stenosarchaea group</taxon>
        <taxon>Halobacteria</taxon>
        <taxon>Halobacteriales</taxon>
        <taxon>Natrialbaceae</taxon>
        <taxon>Natronosalvus</taxon>
    </lineage>
</organism>
<keyword evidence="3" id="KW-1185">Reference proteome</keyword>
<dbReference type="RefSeq" id="WP_342808278.1">
    <property type="nucleotide sequence ID" value="NZ_JAOPJZ010000004.1"/>
</dbReference>
<name>A0AAP3E6K2_9EURY</name>